<keyword evidence="1" id="KW-0732">Signal</keyword>
<evidence type="ECO:0000256" key="1">
    <source>
        <dbReference type="SAM" id="SignalP"/>
    </source>
</evidence>
<feature type="chain" id="PRO_5022138610" evidence="1">
    <location>
        <begin position="33"/>
        <end position="124"/>
    </location>
</feature>
<proteinExistence type="predicted"/>
<dbReference type="Proteomes" id="UP000321436">
    <property type="component" value="Unassembled WGS sequence"/>
</dbReference>
<reference evidence="2 3" key="1">
    <citation type="submission" date="2019-07" db="EMBL/GenBank/DDBJ databases">
        <title>Whole genome shotgun sequence of Chitinophaga cymbidii NBRC 109752.</title>
        <authorList>
            <person name="Hosoyama A."/>
            <person name="Uohara A."/>
            <person name="Ohji S."/>
            <person name="Ichikawa N."/>
        </authorList>
    </citation>
    <scope>NUCLEOTIDE SEQUENCE [LARGE SCALE GENOMIC DNA]</scope>
    <source>
        <strain evidence="2 3">NBRC 109752</strain>
    </source>
</reference>
<accession>A0A512RPT9</accession>
<organism evidence="2 3">
    <name type="scientific">Chitinophaga cymbidii</name>
    <dbReference type="NCBI Taxonomy" id="1096750"/>
    <lineage>
        <taxon>Bacteria</taxon>
        <taxon>Pseudomonadati</taxon>
        <taxon>Bacteroidota</taxon>
        <taxon>Chitinophagia</taxon>
        <taxon>Chitinophagales</taxon>
        <taxon>Chitinophagaceae</taxon>
        <taxon>Chitinophaga</taxon>
    </lineage>
</organism>
<gene>
    <name evidence="2" type="ORF">CCY01nite_39700</name>
</gene>
<dbReference type="EMBL" id="BKAU01000005">
    <property type="protein sequence ID" value="GEP97710.1"/>
    <property type="molecule type" value="Genomic_DNA"/>
</dbReference>
<evidence type="ECO:0000313" key="2">
    <source>
        <dbReference type="EMBL" id="GEP97710.1"/>
    </source>
</evidence>
<sequence>MKFLKMLPFAAVAITLAGVVMLSAFTPANKKAVTPKTMALGWYQFNGDATDDEYDFSNYSLSSTPVNETPDCEGIELVCAIRINPTTDVDPVTGQIRTTAPVHAEIQQALAGDENTENVWLKEE</sequence>
<dbReference type="RefSeq" id="WP_146865562.1">
    <property type="nucleotide sequence ID" value="NZ_BKAU01000005.1"/>
</dbReference>
<evidence type="ECO:0000313" key="3">
    <source>
        <dbReference type="Proteomes" id="UP000321436"/>
    </source>
</evidence>
<keyword evidence="3" id="KW-1185">Reference proteome</keyword>
<name>A0A512RPT9_9BACT</name>
<dbReference type="AlphaFoldDB" id="A0A512RPT9"/>
<feature type="signal peptide" evidence="1">
    <location>
        <begin position="1"/>
        <end position="32"/>
    </location>
</feature>
<comment type="caution">
    <text evidence="2">The sequence shown here is derived from an EMBL/GenBank/DDBJ whole genome shotgun (WGS) entry which is preliminary data.</text>
</comment>
<protein>
    <submittedName>
        <fullName evidence="2">Uncharacterized protein</fullName>
    </submittedName>
</protein>